<comment type="caution">
    <text evidence="1">The sequence shown here is derived from an EMBL/GenBank/DDBJ whole genome shotgun (WGS) entry which is preliminary data.</text>
</comment>
<dbReference type="Gene3D" id="1.10.510.10">
    <property type="entry name" value="Transferase(Phosphotransferase) domain 1"/>
    <property type="match status" value="1"/>
</dbReference>
<gene>
    <name evidence="1" type="ORF">VFH_U044000</name>
</gene>
<proteinExistence type="predicted"/>
<reference evidence="1 2" key="1">
    <citation type="submission" date="2023-01" db="EMBL/GenBank/DDBJ databases">
        <authorList>
            <person name="Kreplak J."/>
        </authorList>
    </citation>
    <scope>NUCLEOTIDE SEQUENCE [LARGE SCALE GENOMIC DNA]</scope>
</reference>
<dbReference type="AlphaFoldDB" id="A0AAV0YH01"/>
<evidence type="ECO:0008006" key="3">
    <source>
        <dbReference type="Google" id="ProtNLM"/>
    </source>
</evidence>
<name>A0AAV0YH01_VICFA</name>
<dbReference type="Proteomes" id="UP001157006">
    <property type="component" value="Unassembled WGS sequence"/>
</dbReference>
<dbReference type="PANTHER" id="PTHR47987:SF11">
    <property type="entry name" value="RECEPTOR-LIKE CYTOSOLIC SERINE_THREONINE-PROTEIN KINASE RBK1 ISOFORM X1"/>
    <property type="match status" value="1"/>
</dbReference>
<evidence type="ECO:0000313" key="2">
    <source>
        <dbReference type="Proteomes" id="UP001157006"/>
    </source>
</evidence>
<dbReference type="InterPro" id="IPR046958">
    <property type="entry name" value="RBK1/2/STUNTED"/>
</dbReference>
<protein>
    <recommendedName>
        <fullName evidence="3">Serine-threonine/tyrosine-protein kinase catalytic domain-containing protein</fullName>
    </recommendedName>
</protein>
<accession>A0AAV0YH01</accession>
<keyword evidence="2" id="KW-1185">Reference proteome</keyword>
<evidence type="ECO:0000313" key="1">
    <source>
        <dbReference type="EMBL" id="CAI8583782.1"/>
    </source>
</evidence>
<dbReference type="SUPFAM" id="SSF56112">
    <property type="entry name" value="Protein kinase-like (PK-like)"/>
    <property type="match status" value="1"/>
</dbReference>
<organism evidence="1 2">
    <name type="scientific">Vicia faba</name>
    <name type="common">Broad bean</name>
    <name type="synonym">Faba vulgaris</name>
    <dbReference type="NCBI Taxonomy" id="3906"/>
    <lineage>
        <taxon>Eukaryota</taxon>
        <taxon>Viridiplantae</taxon>
        <taxon>Streptophyta</taxon>
        <taxon>Embryophyta</taxon>
        <taxon>Tracheophyta</taxon>
        <taxon>Spermatophyta</taxon>
        <taxon>Magnoliopsida</taxon>
        <taxon>eudicotyledons</taxon>
        <taxon>Gunneridae</taxon>
        <taxon>Pentapetalae</taxon>
        <taxon>rosids</taxon>
        <taxon>fabids</taxon>
        <taxon>Fabales</taxon>
        <taxon>Fabaceae</taxon>
        <taxon>Papilionoideae</taxon>
        <taxon>50 kb inversion clade</taxon>
        <taxon>NPAAA clade</taxon>
        <taxon>Hologalegina</taxon>
        <taxon>IRL clade</taxon>
        <taxon>Fabeae</taxon>
        <taxon>Vicia</taxon>
    </lineage>
</organism>
<dbReference type="EMBL" id="CATIWC010001036">
    <property type="protein sequence ID" value="CAI8583782.1"/>
    <property type="molecule type" value="Genomic_DNA"/>
</dbReference>
<dbReference type="InterPro" id="IPR011009">
    <property type="entry name" value="Kinase-like_dom_sf"/>
</dbReference>
<sequence>MVVMFIQEHKVMTVKEKCVLVRIIRLVSCQNGLSGHILTGRFIQNILVQDTKNRVVVALVVGYVNMNFMYGKVSDKRDVYAFGVVLLELISGREPIHSKTCKGRQSLVSWAKPILESGDFKRLVATKLQGKFDVEQMNIIILATSICITRDARHRPTMN</sequence>
<dbReference type="PANTHER" id="PTHR47987">
    <property type="entry name" value="OS08G0249100 PROTEIN"/>
    <property type="match status" value="1"/>
</dbReference>